<keyword evidence="2" id="KW-0443">Lipid metabolism</keyword>
<dbReference type="Proteomes" id="UP000317178">
    <property type="component" value="Chromosome"/>
</dbReference>
<accession>A0A518CNW7</accession>
<reference evidence="4 5" key="1">
    <citation type="submission" date="2019-02" db="EMBL/GenBank/DDBJ databases">
        <title>Deep-cultivation of Planctomycetes and their phenomic and genomic characterization uncovers novel biology.</title>
        <authorList>
            <person name="Wiegand S."/>
            <person name="Jogler M."/>
            <person name="Boedeker C."/>
            <person name="Pinto D."/>
            <person name="Vollmers J."/>
            <person name="Rivas-Marin E."/>
            <person name="Kohn T."/>
            <person name="Peeters S.H."/>
            <person name="Heuer A."/>
            <person name="Rast P."/>
            <person name="Oberbeckmann S."/>
            <person name="Bunk B."/>
            <person name="Jeske O."/>
            <person name="Meyerdierks A."/>
            <person name="Storesund J.E."/>
            <person name="Kallscheuer N."/>
            <person name="Luecker S."/>
            <person name="Lage O.M."/>
            <person name="Pohl T."/>
            <person name="Merkel B.J."/>
            <person name="Hornburger P."/>
            <person name="Mueller R.-W."/>
            <person name="Bruemmer F."/>
            <person name="Labrenz M."/>
            <person name="Spormann A.M."/>
            <person name="Op den Camp H."/>
            <person name="Overmann J."/>
            <person name="Amann R."/>
            <person name="Jetten M.S.M."/>
            <person name="Mascher T."/>
            <person name="Medema M.H."/>
            <person name="Devos D.P."/>
            <person name="Kaster A.-K."/>
            <person name="Ovreas L."/>
            <person name="Rohde M."/>
            <person name="Galperin M.Y."/>
            <person name="Jogler C."/>
        </authorList>
    </citation>
    <scope>NUCLEOTIDE SEQUENCE [LARGE SCALE GENOMIC DNA]</scope>
    <source>
        <strain evidence="4 5">Pla110</strain>
    </source>
</reference>
<dbReference type="PANTHER" id="PTHR12670">
    <property type="entry name" value="CERAMIDASE"/>
    <property type="match status" value="1"/>
</dbReference>
<feature type="binding site" evidence="1">
    <location>
        <position position="119"/>
    </location>
    <ligand>
        <name>Zn(2+)</name>
        <dbReference type="ChEBI" id="CHEBI:29105"/>
    </ligand>
</feature>
<dbReference type="GO" id="GO:0005576">
    <property type="term" value="C:extracellular region"/>
    <property type="evidence" value="ECO:0007669"/>
    <property type="project" value="TreeGrafter"/>
</dbReference>
<evidence type="ECO:0000313" key="5">
    <source>
        <dbReference type="Proteomes" id="UP000317178"/>
    </source>
</evidence>
<dbReference type="OrthoDB" id="9790058at2"/>
<keyword evidence="1" id="KW-0862">Zinc</keyword>
<keyword evidence="2" id="KW-0746">Sphingolipid metabolism</keyword>
<keyword evidence="2" id="KW-0378">Hydrolase</keyword>
<evidence type="ECO:0000259" key="3">
    <source>
        <dbReference type="Pfam" id="PF04734"/>
    </source>
</evidence>
<sequence>MTLLIRVLLLIAYGLFFLSTGTSALVAATLTAGVARIDITPPLEMQCPLGGYGERMNKPAEGIHDRIWAKAIVLTDGTQKFAIITADLLGFPFPFKEELVREVKSHGWESNQMMLLASHSHASIEMNAFHPGNTFGISQIGIYNPQVHQFTLANFKKLLLAADRQLQEAPVKVRIGTSRIQLEGWNNNRRKQGFTDNDLTLTRIDTATGKPMAVLVNFTAHPTFMSSRQMWFSAGWPGHLQRTLETLIGDEVTVMYYNGAEGDQSPRSRPHSGESRWEKAERYGVELAAVSHELWMATGTESNVEFRQHTVEFDLPPANWHPDFMQTGGKEYGLSTSLLQQMIPKLFAERSHCTTVQIGQLSITGIPGEMAAGMGAEIKRVAGEKLSVESPTIGGLADAWISYILTEEAWETGGYEASVSFYGPQLGPVVKQAALESFPLTGP</sequence>
<dbReference type="EMBL" id="CP036281">
    <property type="protein sequence ID" value="QDU80908.1"/>
    <property type="molecule type" value="Genomic_DNA"/>
</dbReference>
<dbReference type="InterPro" id="IPR031329">
    <property type="entry name" value="NEUT/ALK_ceramidase_N"/>
</dbReference>
<dbReference type="GO" id="GO:0017040">
    <property type="term" value="F:N-acylsphingosine amidohydrolase activity"/>
    <property type="evidence" value="ECO:0007669"/>
    <property type="project" value="UniProtKB-UniRule"/>
</dbReference>
<dbReference type="Pfam" id="PF04734">
    <property type="entry name" value="Ceramidase_alk"/>
    <property type="match status" value="1"/>
</dbReference>
<dbReference type="EC" id="3.5.1.23" evidence="2"/>
<protein>
    <recommendedName>
        <fullName evidence="2">Neutral ceramidase</fullName>
        <ecNumber evidence="2">3.5.1.23</ecNumber>
    </recommendedName>
</protein>
<comment type="catalytic activity">
    <reaction evidence="2">
        <text>an N-acylsphing-4-enine + H2O = sphing-4-enine + a fatty acid</text>
        <dbReference type="Rhea" id="RHEA:20856"/>
        <dbReference type="ChEBI" id="CHEBI:15377"/>
        <dbReference type="ChEBI" id="CHEBI:28868"/>
        <dbReference type="ChEBI" id="CHEBI:52639"/>
        <dbReference type="ChEBI" id="CHEBI:57756"/>
        <dbReference type="EC" id="3.5.1.23"/>
    </reaction>
</comment>
<dbReference type="GO" id="GO:0042759">
    <property type="term" value="P:long-chain fatty acid biosynthetic process"/>
    <property type="evidence" value="ECO:0007669"/>
    <property type="project" value="TreeGrafter"/>
</dbReference>
<organism evidence="4 5">
    <name type="scientific">Polystyrenella longa</name>
    <dbReference type="NCBI Taxonomy" id="2528007"/>
    <lineage>
        <taxon>Bacteria</taxon>
        <taxon>Pseudomonadati</taxon>
        <taxon>Planctomycetota</taxon>
        <taxon>Planctomycetia</taxon>
        <taxon>Planctomycetales</taxon>
        <taxon>Planctomycetaceae</taxon>
        <taxon>Polystyrenella</taxon>
    </lineage>
</organism>
<dbReference type="PANTHER" id="PTHR12670:SF1">
    <property type="entry name" value="NEUTRAL CERAMIDASE"/>
    <property type="match status" value="1"/>
</dbReference>
<name>A0A518CNW7_9PLAN</name>
<dbReference type="AlphaFoldDB" id="A0A518CNW7"/>
<gene>
    <name evidence="4" type="ORF">Pla110_26440</name>
</gene>
<comment type="cofactor">
    <cofactor evidence="1">
        <name>Zn(2+)</name>
        <dbReference type="ChEBI" id="CHEBI:29105"/>
    </cofactor>
    <text evidence="1">Binds 1 zinc ion per subunit.</text>
</comment>
<comment type="similarity">
    <text evidence="2">Belongs to the neutral ceramidase family.</text>
</comment>
<dbReference type="GO" id="GO:0046872">
    <property type="term" value="F:metal ion binding"/>
    <property type="evidence" value="ECO:0007669"/>
    <property type="project" value="UniProtKB-KW"/>
</dbReference>
<dbReference type="KEGG" id="plon:Pla110_26440"/>
<dbReference type="GO" id="GO:0046514">
    <property type="term" value="P:ceramide catabolic process"/>
    <property type="evidence" value="ECO:0007669"/>
    <property type="project" value="InterPro"/>
</dbReference>
<dbReference type="GO" id="GO:0046512">
    <property type="term" value="P:sphingosine biosynthetic process"/>
    <property type="evidence" value="ECO:0007669"/>
    <property type="project" value="TreeGrafter"/>
</dbReference>
<evidence type="ECO:0000256" key="2">
    <source>
        <dbReference type="RuleBase" id="RU366019"/>
    </source>
</evidence>
<proteinExistence type="inferred from homology"/>
<dbReference type="RefSeq" id="WP_144996138.1">
    <property type="nucleotide sequence ID" value="NZ_CP036281.1"/>
</dbReference>
<dbReference type="InterPro" id="IPR006823">
    <property type="entry name" value="Ceramidase_alk"/>
</dbReference>
<dbReference type="GO" id="GO:0016020">
    <property type="term" value="C:membrane"/>
    <property type="evidence" value="ECO:0007669"/>
    <property type="project" value="GOC"/>
</dbReference>
<feature type="domain" description="Neutral/alkaline non-lysosomal ceramidase N-terminal" evidence="3">
    <location>
        <begin position="32"/>
        <end position="245"/>
    </location>
</feature>
<evidence type="ECO:0000256" key="1">
    <source>
        <dbReference type="PIRSR" id="PIRSR606823-2"/>
    </source>
</evidence>
<keyword evidence="1" id="KW-0479">Metal-binding</keyword>
<keyword evidence="5" id="KW-1185">Reference proteome</keyword>
<evidence type="ECO:0000313" key="4">
    <source>
        <dbReference type="EMBL" id="QDU80908.1"/>
    </source>
</evidence>